<evidence type="ECO:0000259" key="4">
    <source>
        <dbReference type="Pfam" id="PF00733"/>
    </source>
</evidence>
<dbReference type="Gene3D" id="3.40.50.620">
    <property type="entry name" value="HUPs"/>
    <property type="match status" value="1"/>
</dbReference>
<dbReference type="GO" id="GO:0004066">
    <property type="term" value="F:asparagine synthase (glutamine-hydrolyzing) activity"/>
    <property type="evidence" value="ECO:0007669"/>
    <property type="project" value="UniProtKB-EC"/>
</dbReference>
<dbReference type="InterPro" id="IPR014729">
    <property type="entry name" value="Rossmann-like_a/b/a_fold"/>
</dbReference>
<dbReference type="AlphaFoldDB" id="A0A7Y2H409"/>
<dbReference type="EMBL" id="JABDJR010000649">
    <property type="protein sequence ID" value="NNF08303.1"/>
    <property type="molecule type" value="Genomic_DNA"/>
</dbReference>
<dbReference type="InterPro" id="IPR051786">
    <property type="entry name" value="ASN_synthetase/amidase"/>
</dbReference>
<accession>A0A7Y2H409</accession>
<dbReference type="GO" id="GO:0006529">
    <property type="term" value="P:asparagine biosynthetic process"/>
    <property type="evidence" value="ECO:0007669"/>
    <property type="project" value="InterPro"/>
</dbReference>
<feature type="domain" description="Asparagine synthetase" evidence="4">
    <location>
        <begin position="2"/>
        <end position="289"/>
    </location>
</feature>
<organism evidence="5 6">
    <name type="scientific">Eiseniibacteriota bacterium</name>
    <dbReference type="NCBI Taxonomy" id="2212470"/>
    <lineage>
        <taxon>Bacteria</taxon>
        <taxon>Candidatus Eiseniibacteriota</taxon>
    </lineage>
</organism>
<gene>
    <name evidence="5" type="ORF">HKN21_16190</name>
</gene>
<dbReference type="Proteomes" id="UP000547674">
    <property type="component" value="Unassembled WGS sequence"/>
</dbReference>
<dbReference type="SUPFAM" id="SSF52402">
    <property type="entry name" value="Adenine nucleotide alpha hydrolases-like"/>
    <property type="match status" value="1"/>
</dbReference>
<evidence type="ECO:0000256" key="3">
    <source>
        <dbReference type="ARBA" id="ARBA00048741"/>
    </source>
</evidence>
<proteinExistence type="predicted"/>
<sequence length="292" mass="32941">MLHHYDDPFGDSSAVPTGQVSKYAAESVKMVLTGDGGDEVLSGYTIYQGEKFANTYQKLPQMLQSSIPQVLGIAEGMLPGGMRRKAVRAVKVTEASAQDFEDRLIAKISWGNHGLVRELLASSSESLVSMQDYVRNLMSACPYKDPFYRLMYFNLKESLPNDMLVKVDRMSMAHSLETRVPFLDHRLVELMVHVHKNVKMDGYQRKSVLRRTIAQRLPQELLHAPKRGFSVPMAKWFGDPEFNGDLNTLKSASLGFSGSKLDDIFQSTQSGGRDYGHLLWILFVLQRWMGRS</sequence>
<comment type="catalytic activity">
    <reaction evidence="3">
        <text>L-aspartate + L-glutamine + ATP + H2O = L-asparagine + L-glutamate + AMP + diphosphate + H(+)</text>
        <dbReference type="Rhea" id="RHEA:12228"/>
        <dbReference type="ChEBI" id="CHEBI:15377"/>
        <dbReference type="ChEBI" id="CHEBI:15378"/>
        <dbReference type="ChEBI" id="CHEBI:29985"/>
        <dbReference type="ChEBI" id="CHEBI:29991"/>
        <dbReference type="ChEBI" id="CHEBI:30616"/>
        <dbReference type="ChEBI" id="CHEBI:33019"/>
        <dbReference type="ChEBI" id="CHEBI:58048"/>
        <dbReference type="ChEBI" id="CHEBI:58359"/>
        <dbReference type="ChEBI" id="CHEBI:456215"/>
        <dbReference type="EC" id="6.3.5.4"/>
    </reaction>
</comment>
<evidence type="ECO:0000313" key="5">
    <source>
        <dbReference type="EMBL" id="NNF08303.1"/>
    </source>
</evidence>
<comment type="caution">
    <text evidence="5">The sequence shown here is derived from an EMBL/GenBank/DDBJ whole genome shotgun (WGS) entry which is preliminary data.</text>
</comment>
<dbReference type="InterPro" id="IPR001962">
    <property type="entry name" value="Asn_synthase"/>
</dbReference>
<dbReference type="EC" id="6.3.5.4" evidence="2"/>
<evidence type="ECO:0000256" key="2">
    <source>
        <dbReference type="ARBA" id="ARBA00012737"/>
    </source>
</evidence>
<name>A0A7Y2H409_UNCEI</name>
<protein>
    <recommendedName>
        <fullName evidence="2">asparagine synthase (glutamine-hydrolyzing)</fullName>
        <ecNumber evidence="2">6.3.5.4</ecNumber>
    </recommendedName>
</protein>
<evidence type="ECO:0000313" key="6">
    <source>
        <dbReference type="Proteomes" id="UP000547674"/>
    </source>
</evidence>
<dbReference type="CDD" id="cd01991">
    <property type="entry name" value="Asn_synthase_B_C"/>
    <property type="match status" value="1"/>
</dbReference>
<dbReference type="PANTHER" id="PTHR43284:SF1">
    <property type="entry name" value="ASPARAGINE SYNTHETASE"/>
    <property type="match status" value="1"/>
</dbReference>
<reference evidence="5 6" key="1">
    <citation type="submission" date="2020-03" db="EMBL/GenBank/DDBJ databases">
        <title>Metabolic flexibility allows generalist bacteria to become dominant in a frequently disturbed ecosystem.</title>
        <authorList>
            <person name="Chen Y.-J."/>
            <person name="Leung P.M."/>
            <person name="Bay S.K."/>
            <person name="Hugenholtz P."/>
            <person name="Kessler A.J."/>
            <person name="Shelley G."/>
            <person name="Waite D.W."/>
            <person name="Cook P.L."/>
            <person name="Greening C."/>
        </authorList>
    </citation>
    <scope>NUCLEOTIDE SEQUENCE [LARGE SCALE GENOMIC DNA]</scope>
    <source>
        <strain evidence="5">SS_bin_28</strain>
    </source>
</reference>
<dbReference type="GO" id="GO:0005829">
    <property type="term" value="C:cytosol"/>
    <property type="evidence" value="ECO:0007669"/>
    <property type="project" value="TreeGrafter"/>
</dbReference>
<dbReference type="Pfam" id="PF00733">
    <property type="entry name" value="Asn_synthase"/>
    <property type="match status" value="1"/>
</dbReference>
<dbReference type="PANTHER" id="PTHR43284">
    <property type="entry name" value="ASPARAGINE SYNTHETASE (GLUTAMINE-HYDROLYZING)"/>
    <property type="match status" value="1"/>
</dbReference>
<evidence type="ECO:0000256" key="1">
    <source>
        <dbReference type="ARBA" id="ARBA00005187"/>
    </source>
</evidence>
<comment type="pathway">
    <text evidence="1">Amino-acid biosynthesis; L-asparagine biosynthesis; L-asparagine from L-aspartate (L-Gln route): step 1/1.</text>
</comment>